<dbReference type="EC" id="6.3.2.2" evidence="8"/>
<comment type="caution">
    <text evidence="11">The sequence shown here is derived from an EMBL/GenBank/DDBJ whole genome shotgun (WGS) entry which is preliminary data.</text>
</comment>
<dbReference type="Pfam" id="PF04262">
    <property type="entry name" value="Glu_cys_ligase"/>
    <property type="match status" value="1"/>
</dbReference>
<comment type="pathway">
    <text evidence="1 8 9">Sulfur metabolism; glutathione biosynthesis; glutathione from L-cysteine and L-glutamate: step 1/2.</text>
</comment>
<reference evidence="12" key="1">
    <citation type="journal article" date="2019" name="Int. J. Syst. Evol. Microbiol.">
        <title>The Global Catalogue of Microorganisms (GCM) 10K type strain sequencing project: providing services to taxonomists for standard genome sequencing and annotation.</title>
        <authorList>
            <consortium name="The Broad Institute Genomics Platform"/>
            <consortium name="The Broad Institute Genome Sequencing Center for Infectious Disease"/>
            <person name="Wu L."/>
            <person name="Ma J."/>
        </authorList>
    </citation>
    <scope>NUCLEOTIDE SEQUENCE [LARGE SCALE GENOMIC DNA]</scope>
    <source>
        <strain evidence="12">JCM 18401</strain>
    </source>
</reference>
<dbReference type="RefSeq" id="WP_345334597.1">
    <property type="nucleotide sequence ID" value="NZ_BAABJZ010000017.1"/>
</dbReference>
<evidence type="ECO:0000256" key="1">
    <source>
        <dbReference type="ARBA" id="ARBA00005006"/>
    </source>
</evidence>
<dbReference type="InterPro" id="IPR006334">
    <property type="entry name" value="Glut_cys_ligase"/>
</dbReference>
<dbReference type="EMBL" id="BAABJZ010000017">
    <property type="protein sequence ID" value="GAA4880672.1"/>
    <property type="molecule type" value="Genomic_DNA"/>
</dbReference>
<evidence type="ECO:0000259" key="10">
    <source>
        <dbReference type="Pfam" id="PF04262"/>
    </source>
</evidence>
<evidence type="ECO:0000256" key="5">
    <source>
        <dbReference type="ARBA" id="ARBA00022741"/>
    </source>
</evidence>
<proteinExistence type="inferred from homology"/>
<evidence type="ECO:0000256" key="7">
    <source>
        <dbReference type="ARBA" id="ARBA00048819"/>
    </source>
</evidence>
<evidence type="ECO:0000313" key="12">
    <source>
        <dbReference type="Proteomes" id="UP001499988"/>
    </source>
</evidence>
<keyword evidence="12" id="KW-1185">Reference proteome</keyword>
<dbReference type="HAMAP" id="MF_00578">
    <property type="entry name" value="Glu_cys_ligase"/>
    <property type="match status" value="1"/>
</dbReference>
<evidence type="ECO:0000256" key="2">
    <source>
        <dbReference type="ARBA" id="ARBA00008772"/>
    </source>
</evidence>
<dbReference type="PANTHER" id="PTHR38761">
    <property type="entry name" value="GLUTAMATE--CYSTEINE LIGASE"/>
    <property type="match status" value="1"/>
</dbReference>
<dbReference type="SUPFAM" id="SSF55931">
    <property type="entry name" value="Glutamine synthetase/guanido kinase"/>
    <property type="match status" value="1"/>
</dbReference>
<evidence type="ECO:0000256" key="3">
    <source>
        <dbReference type="ARBA" id="ARBA00022598"/>
    </source>
</evidence>
<dbReference type="Gene3D" id="3.30.590.20">
    <property type="match status" value="1"/>
</dbReference>
<comment type="similarity">
    <text evidence="2 8">Belongs to the glutamate--cysteine ligase type 1 family. Type 1 subfamily.</text>
</comment>
<evidence type="ECO:0000256" key="9">
    <source>
        <dbReference type="RuleBase" id="RU004391"/>
    </source>
</evidence>
<name>A0ABP9EJC8_9GAMM</name>
<keyword evidence="5 8" id="KW-0547">Nucleotide-binding</keyword>
<evidence type="ECO:0000256" key="6">
    <source>
        <dbReference type="ARBA" id="ARBA00022840"/>
    </source>
</evidence>
<dbReference type="GO" id="GO:0016874">
    <property type="term" value="F:ligase activity"/>
    <property type="evidence" value="ECO:0007669"/>
    <property type="project" value="UniProtKB-KW"/>
</dbReference>
<comment type="catalytic activity">
    <reaction evidence="7 8 9">
        <text>L-cysteine + L-glutamate + ATP = gamma-L-glutamyl-L-cysteine + ADP + phosphate + H(+)</text>
        <dbReference type="Rhea" id="RHEA:13285"/>
        <dbReference type="ChEBI" id="CHEBI:15378"/>
        <dbReference type="ChEBI" id="CHEBI:29985"/>
        <dbReference type="ChEBI" id="CHEBI:30616"/>
        <dbReference type="ChEBI" id="CHEBI:35235"/>
        <dbReference type="ChEBI" id="CHEBI:43474"/>
        <dbReference type="ChEBI" id="CHEBI:58173"/>
        <dbReference type="ChEBI" id="CHEBI:456216"/>
        <dbReference type="EC" id="6.3.2.2"/>
    </reaction>
</comment>
<sequence>MSAYTDAVTRLRHSQWQPALRQLQRGIEREALRIDDACQLAQDPHPSSLGSALTHPWITTDFSESLMEMITPVFTDPDQLLAHLADSHTFVLNKLPEQRLWPLSMPCFLTDQQSIPIAQYGDSHVGRMKTTYRIGLSHRYGSKMQAIAGVHFNFSVPTALWPALGVEPADEEQISARYFSLLRHFRAHTWVLAYLFGASPSLCRSFLGDKTSTLPFEQAGGTLYLPYATSLRMSDLGYTNQAQDALSVSLNSLPEYVRDVKRAISLPSAEYAKIGVRENGSYRQLNANILQIENELYAPIRPKRTAQSGETPTQALERGGVEYIEVRALDINPFTPLGIDKSQVLLLDLFLLDGLMLATPALDEAAVAELKANFEAVILDGRRPGKMLQRDGQSLALSDWLAELFARWQALAQVLDTAHGDQRYQQALSQWQGAVTDPAQTLSAKVLSQSLAQGHGKWACDLAQQHRQWFVQRGYDQLSEGELERASLESLQAQAAMEAADQGSFDEFLQAYFARQARA</sequence>
<organism evidence="11 12">
    <name type="scientific">Ferrimonas pelagia</name>
    <dbReference type="NCBI Taxonomy" id="1177826"/>
    <lineage>
        <taxon>Bacteria</taxon>
        <taxon>Pseudomonadati</taxon>
        <taxon>Pseudomonadota</taxon>
        <taxon>Gammaproteobacteria</taxon>
        <taxon>Alteromonadales</taxon>
        <taxon>Ferrimonadaceae</taxon>
        <taxon>Ferrimonas</taxon>
    </lineage>
</organism>
<keyword evidence="4 8" id="KW-0317">Glutathione biosynthesis</keyword>
<dbReference type="PANTHER" id="PTHR38761:SF1">
    <property type="entry name" value="GLUTAMATE--CYSTEINE LIGASE"/>
    <property type="match status" value="1"/>
</dbReference>
<keyword evidence="6 8" id="KW-0067">ATP-binding</keyword>
<evidence type="ECO:0000256" key="4">
    <source>
        <dbReference type="ARBA" id="ARBA00022684"/>
    </source>
</evidence>
<protein>
    <recommendedName>
        <fullName evidence="8">Glutamate--cysteine ligase</fullName>
        <ecNumber evidence="8">6.3.2.2</ecNumber>
    </recommendedName>
    <alternativeName>
        <fullName evidence="8">Gamma-ECS</fullName>
        <shortName evidence="8">GCS</shortName>
    </alternativeName>
    <alternativeName>
        <fullName evidence="8">Gamma-glutamylcysteine synthetase</fullName>
    </alternativeName>
</protein>
<evidence type="ECO:0000256" key="8">
    <source>
        <dbReference type="HAMAP-Rule" id="MF_00578"/>
    </source>
</evidence>
<dbReference type="NCBIfam" id="TIGR01434">
    <property type="entry name" value="glu_cys_ligase"/>
    <property type="match status" value="1"/>
</dbReference>
<dbReference type="InterPro" id="IPR007370">
    <property type="entry name" value="Glu_cys_ligase"/>
</dbReference>
<dbReference type="InterPro" id="IPR014746">
    <property type="entry name" value="Gln_synth/guanido_kin_cat_dom"/>
</dbReference>
<gene>
    <name evidence="11" type="primary">gshA_1</name>
    <name evidence="8" type="synonym">gshA</name>
    <name evidence="11" type="ORF">GCM10023333_13610</name>
</gene>
<feature type="domain" description="Glutamate--cysteine ligase" evidence="10">
    <location>
        <begin position="10"/>
        <end position="377"/>
    </location>
</feature>
<accession>A0ABP9EJC8</accession>
<dbReference type="Proteomes" id="UP001499988">
    <property type="component" value="Unassembled WGS sequence"/>
</dbReference>
<evidence type="ECO:0000313" key="11">
    <source>
        <dbReference type="EMBL" id="GAA4880672.1"/>
    </source>
</evidence>
<keyword evidence="3 8" id="KW-0436">Ligase</keyword>